<accession>A0ABS5SCC0</accession>
<dbReference type="Proteomes" id="UP000756860">
    <property type="component" value="Unassembled WGS sequence"/>
</dbReference>
<comment type="caution">
    <text evidence="2">The sequence shown here is derived from an EMBL/GenBank/DDBJ whole genome shotgun (WGS) entry which is preliminary data.</text>
</comment>
<keyword evidence="1" id="KW-1133">Transmembrane helix</keyword>
<evidence type="ECO:0000256" key="1">
    <source>
        <dbReference type="SAM" id="Phobius"/>
    </source>
</evidence>
<dbReference type="EMBL" id="JAHCVK010000001">
    <property type="protein sequence ID" value="MBT0652262.1"/>
    <property type="molecule type" value="Genomic_DNA"/>
</dbReference>
<evidence type="ECO:0000313" key="3">
    <source>
        <dbReference type="Proteomes" id="UP000756860"/>
    </source>
</evidence>
<proteinExistence type="predicted"/>
<protein>
    <recommendedName>
        <fullName evidence="4">Major facilitator superfamily (MFS) profile domain-containing protein</fullName>
    </recommendedName>
</protein>
<name>A0ABS5SCC0_9BACT</name>
<evidence type="ECO:0000313" key="2">
    <source>
        <dbReference type="EMBL" id="MBT0652262.1"/>
    </source>
</evidence>
<gene>
    <name evidence="2" type="ORF">KI810_04285</name>
</gene>
<feature type="transmembrane region" description="Helical" evidence="1">
    <location>
        <begin position="41"/>
        <end position="61"/>
    </location>
</feature>
<keyword evidence="1" id="KW-0812">Transmembrane</keyword>
<sequence length="70" mass="7501">MKEMKLTLPELALIAGTRGALGAGVALLLADRLTKEQRRSVGWTLFLVGAISTVPLAMEVYGKRDGCGER</sequence>
<reference evidence="2 3" key="1">
    <citation type="submission" date="2021-05" db="EMBL/GenBank/DDBJ databases">
        <title>The draft genome of Geobacter luticola JCM 17780.</title>
        <authorList>
            <person name="Xu Z."/>
            <person name="Masuda Y."/>
            <person name="Itoh H."/>
            <person name="Senoo K."/>
        </authorList>
    </citation>
    <scope>NUCLEOTIDE SEQUENCE [LARGE SCALE GENOMIC DNA]</scope>
    <source>
        <strain evidence="2 3">JCM 17780</strain>
    </source>
</reference>
<evidence type="ECO:0008006" key="4">
    <source>
        <dbReference type="Google" id="ProtNLM"/>
    </source>
</evidence>
<keyword evidence="1" id="KW-0472">Membrane</keyword>
<dbReference type="RefSeq" id="WP_214174216.1">
    <property type="nucleotide sequence ID" value="NZ_JAHCVK010000001.1"/>
</dbReference>
<keyword evidence="3" id="KW-1185">Reference proteome</keyword>
<organism evidence="2 3">
    <name type="scientific">Geomobilimonas luticola</name>
    <dbReference type="NCBI Taxonomy" id="1114878"/>
    <lineage>
        <taxon>Bacteria</taxon>
        <taxon>Pseudomonadati</taxon>
        <taxon>Thermodesulfobacteriota</taxon>
        <taxon>Desulfuromonadia</taxon>
        <taxon>Geobacterales</taxon>
        <taxon>Geobacteraceae</taxon>
        <taxon>Geomobilimonas</taxon>
    </lineage>
</organism>